<reference evidence="1" key="1">
    <citation type="submission" date="2023-03" db="EMBL/GenBank/DDBJ databases">
        <authorList>
            <person name="Steffen K."/>
            <person name="Cardenas P."/>
        </authorList>
    </citation>
    <scope>NUCLEOTIDE SEQUENCE</scope>
</reference>
<dbReference type="AlphaFoldDB" id="A0AA35QZH5"/>
<dbReference type="PANTHER" id="PTHR10697">
    <property type="entry name" value="MAMMALIAN EPENDYMIN-RELATED PROTEIN 1"/>
    <property type="match status" value="1"/>
</dbReference>
<dbReference type="EMBL" id="CASHTH010000344">
    <property type="protein sequence ID" value="CAI7998316.1"/>
    <property type="molecule type" value="Genomic_DNA"/>
</dbReference>
<dbReference type="SMART" id="SM00026">
    <property type="entry name" value="EPEND"/>
    <property type="match status" value="1"/>
</dbReference>
<dbReference type="PANTHER" id="PTHR10697:SF1">
    <property type="entry name" value="MAMMALIAN EPENDYMIN-RELATED PROTEIN 1"/>
    <property type="match status" value="1"/>
</dbReference>
<evidence type="ECO:0000313" key="1">
    <source>
        <dbReference type="EMBL" id="CAI7998316.1"/>
    </source>
</evidence>
<evidence type="ECO:0000313" key="2">
    <source>
        <dbReference type="Proteomes" id="UP001174909"/>
    </source>
</evidence>
<sequence>MTSVAPFQRFAGARAEKKTMLRAVVVSAFFLVVVSAQRPSRCVSPPQWEGRLIEIDPSKMFERRANLSYDATNKRVRTIDEIEEGSERDFYDEISLFEKKVHYSVNLKTKQCNKTALDKEFRPVEVPLFANFTDEVYLGISGLIGAGVLENIFQGNDADKGRYSGAWTELYCIPVTDTYLSMSTGYVHWSFYDVSPGIKNVNVFNPPPECQ</sequence>
<organism evidence="1 2">
    <name type="scientific">Geodia barretti</name>
    <name type="common">Barrett's horny sponge</name>
    <dbReference type="NCBI Taxonomy" id="519541"/>
    <lineage>
        <taxon>Eukaryota</taxon>
        <taxon>Metazoa</taxon>
        <taxon>Porifera</taxon>
        <taxon>Demospongiae</taxon>
        <taxon>Heteroscleromorpha</taxon>
        <taxon>Tetractinellida</taxon>
        <taxon>Astrophorina</taxon>
        <taxon>Geodiidae</taxon>
        <taxon>Geodia</taxon>
    </lineage>
</organism>
<dbReference type="InterPro" id="IPR001299">
    <property type="entry name" value="Ependymin"/>
</dbReference>
<name>A0AA35QZH5_GEOBA</name>
<proteinExistence type="predicted"/>
<keyword evidence="2" id="KW-1185">Reference proteome</keyword>
<dbReference type="GO" id="GO:0005509">
    <property type="term" value="F:calcium ion binding"/>
    <property type="evidence" value="ECO:0007669"/>
    <property type="project" value="InterPro"/>
</dbReference>
<dbReference type="GO" id="GO:0005764">
    <property type="term" value="C:lysosome"/>
    <property type="evidence" value="ECO:0007669"/>
    <property type="project" value="TreeGrafter"/>
</dbReference>
<accession>A0AA35QZH5</accession>
<dbReference type="Proteomes" id="UP001174909">
    <property type="component" value="Unassembled WGS sequence"/>
</dbReference>
<gene>
    <name evidence="1" type="ORF">GBAR_LOCUS2400</name>
</gene>
<dbReference type="Pfam" id="PF00811">
    <property type="entry name" value="Ependymin"/>
    <property type="match status" value="1"/>
</dbReference>
<comment type="caution">
    <text evidence="1">The sequence shown here is derived from an EMBL/GenBank/DDBJ whole genome shotgun (WGS) entry which is preliminary data.</text>
</comment>
<protein>
    <submittedName>
        <fullName evidence="1">Mammalian ependymin-related protein 1</fullName>
    </submittedName>
</protein>
<dbReference type="GO" id="GO:0005576">
    <property type="term" value="C:extracellular region"/>
    <property type="evidence" value="ECO:0007669"/>
    <property type="project" value="InterPro"/>
</dbReference>
<dbReference type="PRINTS" id="PR00317">
    <property type="entry name" value="EPENDYMIN"/>
</dbReference>
<dbReference type="GO" id="GO:0007160">
    <property type="term" value="P:cell-matrix adhesion"/>
    <property type="evidence" value="ECO:0007669"/>
    <property type="project" value="InterPro"/>
</dbReference>